<evidence type="ECO:0000259" key="9">
    <source>
        <dbReference type="Pfam" id="PF13193"/>
    </source>
</evidence>
<evidence type="ECO:0000313" key="11">
    <source>
        <dbReference type="Proteomes" id="UP000052013"/>
    </source>
</evidence>
<keyword evidence="4 7" id="KW-0067">ATP-binding</keyword>
<feature type="binding site" evidence="7">
    <location>
        <begin position="157"/>
        <end position="158"/>
    </location>
    <ligand>
        <name>ATP</name>
        <dbReference type="ChEBI" id="CHEBI:30616"/>
    </ligand>
</feature>
<evidence type="ECO:0000256" key="7">
    <source>
        <dbReference type="HAMAP-Rule" id="MF_00593"/>
    </source>
</evidence>
<dbReference type="HAMAP" id="MF_00593">
    <property type="entry name" value="DltA"/>
    <property type="match status" value="1"/>
</dbReference>
<gene>
    <name evidence="7" type="primary">dltA</name>
    <name evidence="10" type="ORF">FC85_GL000103</name>
</gene>
<keyword evidence="1 7" id="KW-0963">Cytoplasm</keyword>
<feature type="binding site" evidence="7">
    <location>
        <begin position="402"/>
        <end position="405"/>
    </location>
    <ligand>
        <name>ATP</name>
        <dbReference type="ChEBI" id="CHEBI:30616"/>
    </ligand>
</feature>
<accession>A0A0R1S973</accession>
<dbReference type="Proteomes" id="UP000052013">
    <property type="component" value="Unassembled WGS sequence"/>
</dbReference>
<evidence type="ECO:0000256" key="1">
    <source>
        <dbReference type="ARBA" id="ARBA00022490"/>
    </source>
</evidence>
<dbReference type="InterPro" id="IPR042099">
    <property type="entry name" value="ANL_N_sf"/>
</dbReference>
<organism evidence="10 11">
    <name type="scientific">Lentilactobacillus diolivorans DSM 14421</name>
    <dbReference type="NCBI Taxonomy" id="1423739"/>
    <lineage>
        <taxon>Bacteria</taxon>
        <taxon>Bacillati</taxon>
        <taxon>Bacillota</taxon>
        <taxon>Bacilli</taxon>
        <taxon>Lactobacillales</taxon>
        <taxon>Lactobacillaceae</taxon>
        <taxon>Lentilactobacillus</taxon>
    </lineage>
</organism>
<evidence type="ECO:0000256" key="2">
    <source>
        <dbReference type="ARBA" id="ARBA00022598"/>
    </source>
</evidence>
<dbReference type="FunFam" id="3.30.300.30:FF:000012">
    <property type="entry name" value="D-alanine--D-alanyl carrier protein ligase"/>
    <property type="match status" value="1"/>
</dbReference>
<comment type="caution">
    <text evidence="10">The sequence shown here is derived from an EMBL/GenBank/DDBJ whole genome shotgun (WGS) entry which is preliminary data.</text>
</comment>
<dbReference type="PATRIC" id="fig|1423739.3.peg.109"/>
<dbReference type="InterPro" id="IPR044507">
    <property type="entry name" value="DltA-like"/>
</dbReference>
<dbReference type="PROSITE" id="PS00455">
    <property type="entry name" value="AMP_BINDING"/>
    <property type="match status" value="1"/>
</dbReference>
<comment type="function">
    <text evidence="5 7">Catalyzes the first step in the D-alanylation of lipoteichoic acid (LTA), the activation of D-alanine and its transfer onto the D-alanyl carrier protein (Dcp) DltC. In an ATP-dependent two-step reaction, forms a high energy D-alanyl-AMP intermediate, followed by transfer of the D-alanyl residue as a thiol ester to the phosphopantheinyl prosthetic group of the Dcp. D-alanylation of LTA plays an important role in modulating the properties of the cell wall in Gram-positive bacteria, influencing the net charge of the cell wall.</text>
</comment>
<feature type="binding site" evidence="7">
    <location>
        <position position="501"/>
    </location>
    <ligand>
        <name>ATP</name>
        <dbReference type="ChEBI" id="CHEBI:30616"/>
    </ligand>
</feature>
<dbReference type="Pfam" id="PF00501">
    <property type="entry name" value="AMP-binding"/>
    <property type="match status" value="1"/>
</dbReference>
<evidence type="ECO:0000256" key="6">
    <source>
        <dbReference type="ARBA" id="ARBA00061336"/>
    </source>
</evidence>
<name>A0A0R1S973_9LACO</name>
<proteinExistence type="inferred from homology"/>
<dbReference type="InterPro" id="IPR010071">
    <property type="entry name" value="AA_adenyl_dom"/>
</dbReference>
<dbReference type="Gene3D" id="3.40.50.12780">
    <property type="entry name" value="N-terminal domain of ligase-like"/>
    <property type="match status" value="1"/>
</dbReference>
<comment type="pathway">
    <text evidence="7">Cell wall biogenesis; lipoteichoic acid biosynthesis.</text>
</comment>
<dbReference type="GO" id="GO:0005737">
    <property type="term" value="C:cytoplasm"/>
    <property type="evidence" value="ECO:0007669"/>
    <property type="project" value="UniProtKB-SubCell"/>
</dbReference>
<dbReference type="STRING" id="1423739.FC85_GL000103"/>
<dbReference type="NCBIfam" id="TIGR01733">
    <property type="entry name" value="AA-adenyl-dom"/>
    <property type="match status" value="1"/>
</dbReference>
<keyword evidence="3 7" id="KW-0547">Nucleotide-binding</keyword>
<dbReference type="GO" id="GO:0070395">
    <property type="term" value="P:lipoteichoic acid biosynthetic process"/>
    <property type="evidence" value="ECO:0007669"/>
    <property type="project" value="UniProtKB-UniRule"/>
</dbReference>
<dbReference type="Pfam" id="PF13193">
    <property type="entry name" value="AMP-binding_C"/>
    <property type="match status" value="1"/>
</dbReference>
<evidence type="ECO:0000259" key="8">
    <source>
        <dbReference type="Pfam" id="PF00501"/>
    </source>
</evidence>
<reference evidence="10 11" key="1">
    <citation type="journal article" date="2015" name="Genome Announc.">
        <title>Expanding the biotechnology potential of lactobacilli through comparative genomics of 213 strains and associated genera.</title>
        <authorList>
            <person name="Sun Z."/>
            <person name="Harris H.M."/>
            <person name="McCann A."/>
            <person name="Guo C."/>
            <person name="Argimon S."/>
            <person name="Zhang W."/>
            <person name="Yang X."/>
            <person name="Jeffery I.B."/>
            <person name="Cooney J.C."/>
            <person name="Kagawa T.F."/>
            <person name="Liu W."/>
            <person name="Song Y."/>
            <person name="Salvetti E."/>
            <person name="Wrobel A."/>
            <person name="Rasinkangas P."/>
            <person name="Parkhill J."/>
            <person name="Rea M.C."/>
            <person name="O'Sullivan O."/>
            <person name="Ritari J."/>
            <person name="Douillard F.P."/>
            <person name="Paul Ross R."/>
            <person name="Yang R."/>
            <person name="Briner A.E."/>
            <person name="Felis G.E."/>
            <person name="de Vos W.M."/>
            <person name="Barrangou R."/>
            <person name="Klaenhammer T.R."/>
            <person name="Caufield P.W."/>
            <person name="Cui Y."/>
            <person name="Zhang H."/>
            <person name="O'Toole P.W."/>
        </authorList>
    </citation>
    <scope>NUCLEOTIDE SEQUENCE [LARGE SCALE GENOMIC DNA]</scope>
    <source>
        <strain evidence="10 11">DSM 14421</strain>
    </source>
</reference>
<dbReference type="SUPFAM" id="SSF56801">
    <property type="entry name" value="Acetyl-CoA synthetase-like"/>
    <property type="match status" value="1"/>
</dbReference>
<dbReference type="NCBIfam" id="NF003417">
    <property type="entry name" value="PRK04813.1"/>
    <property type="match status" value="1"/>
</dbReference>
<feature type="binding site" evidence="7">
    <location>
        <position position="390"/>
    </location>
    <ligand>
        <name>ATP</name>
        <dbReference type="ChEBI" id="CHEBI:30616"/>
    </ligand>
</feature>
<dbReference type="InterPro" id="IPR045851">
    <property type="entry name" value="AMP-bd_C_sf"/>
</dbReference>
<evidence type="ECO:0000313" key="10">
    <source>
        <dbReference type="EMBL" id="KRL65551.1"/>
    </source>
</evidence>
<dbReference type="PANTHER" id="PTHR45398:SF1">
    <property type="entry name" value="ENZYME, PUTATIVE (JCVI)-RELATED"/>
    <property type="match status" value="1"/>
</dbReference>
<feature type="binding site" evidence="7">
    <location>
        <begin position="298"/>
        <end position="303"/>
    </location>
    <ligand>
        <name>ATP</name>
        <dbReference type="ChEBI" id="CHEBI:30616"/>
    </ligand>
</feature>
<dbReference type="EMBL" id="AZEY01000066">
    <property type="protein sequence ID" value="KRL65551.1"/>
    <property type="molecule type" value="Genomic_DNA"/>
</dbReference>
<feature type="binding site" evidence="7">
    <location>
        <position position="501"/>
    </location>
    <ligand>
        <name>D-alanine</name>
        <dbReference type="ChEBI" id="CHEBI:57416"/>
    </ligand>
</feature>
<feature type="domain" description="AMP-binding enzyme C-terminal" evidence="9">
    <location>
        <begin position="421"/>
        <end position="501"/>
    </location>
</feature>
<sequence>MEELKMNNDLIRIIDSYAISKKNHIAYHFKDKTNTYSDLKRYSDALAKHIDSMKLPRNKPIMVFGGKSFEMVATFIAVIKSGHSYIPVDVDSPDDRLTIINTISNPVAVIAVEELPIRLSGIPVISKNDLKQIFLEHVEYQVTHAVRSDQTVYIIFTSGTTGVPKGVEISYRNLRNFINWIIGSDFQLPDNLQMLQQPAYSFDLSVMSLYPTLFKGGTLYGLSKKVTDNFAVLFTTLPTMPINVWVSTPSFINICLLEPTFNSENYPNLTHFLFCGEELTVNVVKALKVRFPQAAVFNTYGPTEATVAMTQIKITDQILTEFDRLPIGYVMPRMHARIIDAKGKPVAIGVRGELQIFGDSVSHNGYLNNSEKTNKVFSMVHGQTAYRTGDIAMIHQDGLVQYYGRKDFQIKINGYRVELEEVATILNKVSYVKQSVVVPKYNTHQQISMLIAYVILTENHFKNGLDLTTAIKSQLKELVMPYMIPQRIIYRATLPLSANGKVDIKSMIIEANTQ</sequence>
<evidence type="ECO:0000256" key="3">
    <source>
        <dbReference type="ARBA" id="ARBA00022741"/>
    </source>
</evidence>
<dbReference type="InterPro" id="IPR010072">
    <property type="entry name" value="DltA"/>
</dbReference>
<dbReference type="InterPro" id="IPR000873">
    <property type="entry name" value="AMP-dep_synth/lig_dom"/>
</dbReference>
<feature type="binding site" evidence="7">
    <location>
        <position position="203"/>
    </location>
    <ligand>
        <name>D-alanine</name>
        <dbReference type="ChEBI" id="CHEBI:57416"/>
    </ligand>
</feature>
<dbReference type="AlphaFoldDB" id="A0A0R1S973"/>
<feature type="domain" description="AMP-dependent synthetase/ligase" evidence="8">
    <location>
        <begin position="21"/>
        <end position="362"/>
    </location>
</feature>
<dbReference type="CDD" id="cd05945">
    <property type="entry name" value="DltA"/>
    <property type="match status" value="1"/>
</dbReference>
<comment type="catalytic activity">
    <reaction evidence="7">
        <text>holo-[D-alanyl-carrier protein] + D-alanine + ATP = D-alanyl-[D-alanyl-carrier protein] + AMP + diphosphate</text>
        <dbReference type="Rhea" id="RHEA:55132"/>
        <dbReference type="Rhea" id="RHEA-COMP:14102"/>
        <dbReference type="Rhea" id="RHEA-COMP:14103"/>
        <dbReference type="ChEBI" id="CHEBI:30616"/>
        <dbReference type="ChEBI" id="CHEBI:33019"/>
        <dbReference type="ChEBI" id="CHEBI:57416"/>
        <dbReference type="ChEBI" id="CHEBI:64479"/>
        <dbReference type="ChEBI" id="CHEBI:138620"/>
        <dbReference type="ChEBI" id="CHEBI:456215"/>
        <dbReference type="EC" id="6.2.1.54"/>
    </reaction>
</comment>
<dbReference type="EC" id="6.2.1.54" evidence="7"/>
<dbReference type="InterPro" id="IPR020845">
    <property type="entry name" value="AMP-binding_CS"/>
</dbReference>
<evidence type="ECO:0000256" key="4">
    <source>
        <dbReference type="ARBA" id="ARBA00022840"/>
    </source>
</evidence>
<protein>
    <recommendedName>
        <fullName evidence="7">D-alanine--D-alanyl carrier protein ligase</fullName>
        <shortName evidence="7">DCL</shortName>
        <ecNumber evidence="7">6.2.1.54</ecNumber>
    </recommendedName>
    <alternativeName>
        <fullName evidence="7">D-alanine--poly(phosphoribitol) ligase subunit 1</fullName>
    </alternativeName>
    <alternativeName>
        <fullName evidence="7">D-alanine-activating enzyme</fullName>
        <shortName evidence="7">DAE</shortName>
    </alternativeName>
</protein>
<dbReference type="GO" id="GO:0047473">
    <property type="term" value="F:D-alanine [D-alanyl carrier protein] ligase activity"/>
    <property type="evidence" value="ECO:0007669"/>
    <property type="project" value="UniProtKB-UniRule"/>
</dbReference>
<dbReference type="UniPathway" id="UPA00556"/>
<dbReference type="NCBIfam" id="TIGR01734">
    <property type="entry name" value="D-ala-DACP-lig"/>
    <property type="match status" value="1"/>
</dbReference>
<dbReference type="Gene3D" id="3.30.300.30">
    <property type="match status" value="1"/>
</dbReference>
<comment type="similarity">
    <text evidence="6 7">Belongs to the ATP-dependent AMP-binding enzyme family. DltA subfamily.</text>
</comment>
<dbReference type="PANTHER" id="PTHR45398">
    <property type="match status" value="1"/>
</dbReference>
<evidence type="ECO:0000256" key="5">
    <source>
        <dbReference type="ARBA" id="ARBA00054605"/>
    </source>
</evidence>
<comment type="subcellular location">
    <subcellularLocation>
        <location evidence="7">Cytoplasm</location>
    </subcellularLocation>
</comment>
<keyword evidence="2 7" id="KW-0436">Ligase</keyword>
<feature type="binding site" evidence="7">
    <location>
        <position position="307"/>
    </location>
    <ligand>
        <name>D-alanine</name>
        <dbReference type="ChEBI" id="CHEBI:57416"/>
    </ligand>
</feature>
<dbReference type="GO" id="GO:0005524">
    <property type="term" value="F:ATP binding"/>
    <property type="evidence" value="ECO:0007669"/>
    <property type="project" value="UniProtKB-KW"/>
</dbReference>
<dbReference type="InterPro" id="IPR025110">
    <property type="entry name" value="AMP-bd_C"/>
</dbReference>